<protein>
    <submittedName>
        <fullName evidence="1">Uncharacterized protein</fullName>
    </submittedName>
</protein>
<evidence type="ECO:0000313" key="2">
    <source>
        <dbReference type="Proteomes" id="UP000000755"/>
    </source>
</evidence>
<gene>
    <name evidence="1" type="ordered locus">GFO_0675</name>
</gene>
<organism evidence="1 2">
    <name type="scientific">Christiangramia forsetii (strain DSM 17595 / CGMCC 1.15422 / KT0803)</name>
    <name type="common">Gramella forsetii</name>
    <dbReference type="NCBI Taxonomy" id="411154"/>
    <lineage>
        <taxon>Bacteria</taxon>
        <taxon>Pseudomonadati</taxon>
        <taxon>Bacteroidota</taxon>
        <taxon>Flavobacteriia</taxon>
        <taxon>Flavobacteriales</taxon>
        <taxon>Flavobacteriaceae</taxon>
        <taxon>Christiangramia</taxon>
    </lineage>
</organism>
<name>A0LZ57_CHRFK</name>
<evidence type="ECO:0000313" key="1">
    <source>
        <dbReference type="EMBL" id="CAL65652.1"/>
    </source>
</evidence>
<proteinExistence type="predicted"/>
<dbReference type="Proteomes" id="UP000000755">
    <property type="component" value="Chromosome"/>
</dbReference>
<accession>A0LZ57</accession>
<reference evidence="1 2" key="1">
    <citation type="journal article" date="2006" name="Environ. Microbiol.">
        <title>Whole genome analysis of the marine Bacteroidetes'Gramella forsetii' reveals adaptations to degradation of polymeric organic matter.</title>
        <authorList>
            <person name="Bauer M."/>
            <person name="Kube M."/>
            <person name="Teeling H."/>
            <person name="Richter M."/>
            <person name="Lombardot T."/>
            <person name="Allers E."/>
            <person name="Wuerdemann C.A."/>
            <person name="Quast C."/>
            <person name="Kuhl H."/>
            <person name="Knaust F."/>
            <person name="Woebken D."/>
            <person name="Bischof K."/>
            <person name="Mussmann M."/>
            <person name="Choudhuri J.V."/>
            <person name="Meyer F."/>
            <person name="Reinhardt R."/>
            <person name="Amann R.I."/>
            <person name="Gloeckner F.O."/>
        </authorList>
    </citation>
    <scope>NUCLEOTIDE SEQUENCE [LARGE SCALE GENOMIC DNA]</scope>
    <source>
        <strain evidence="1 2">KT0803</strain>
    </source>
</reference>
<dbReference type="HOGENOM" id="CLU_2682628_0_0_10"/>
<dbReference type="KEGG" id="gfo:GFO_0675"/>
<dbReference type="EMBL" id="CU207366">
    <property type="protein sequence ID" value="CAL65652.1"/>
    <property type="molecule type" value="Genomic_DNA"/>
</dbReference>
<dbReference type="AlphaFoldDB" id="A0LZ57"/>
<sequence length="74" mass="8836">MVIFLPGERYRFFCDRVQDGVVNLSSRNKAFCEMQRNGVERFVITILIWFYEPIRNSIRLIIICLIVYLAIKSF</sequence>